<feature type="domain" description="DUF2326" evidence="2">
    <location>
        <begin position="455"/>
        <end position="595"/>
    </location>
</feature>
<evidence type="ECO:0000313" key="4">
    <source>
        <dbReference type="Proteomes" id="UP000033220"/>
    </source>
</evidence>
<name>H6SK21_PARPM</name>
<proteinExistence type="predicted"/>
<evidence type="ECO:0000256" key="1">
    <source>
        <dbReference type="SAM" id="Coils"/>
    </source>
</evidence>
<dbReference type="Pfam" id="PF10088">
    <property type="entry name" value="DUF2326"/>
    <property type="match status" value="1"/>
</dbReference>
<evidence type="ECO:0000259" key="2">
    <source>
        <dbReference type="Pfam" id="PF10088"/>
    </source>
</evidence>
<dbReference type="RefSeq" id="WP_014414973.1">
    <property type="nucleotide sequence ID" value="NC_017059.1"/>
</dbReference>
<gene>
    <name evidence="3" type="ORF">RSPPHO_01710</name>
</gene>
<accession>H6SK21</accession>
<dbReference type="InterPro" id="IPR018760">
    <property type="entry name" value="DUF2326"/>
</dbReference>
<dbReference type="AlphaFoldDB" id="H6SK21"/>
<dbReference type="PATRIC" id="fig|1150469.3.peg.1929"/>
<keyword evidence="4" id="KW-1185">Reference proteome</keyword>
<sequence length="597" mass="69196">MKPSKLYSNRPAMFAPVEFKPELNVVLAEIRRPENRDLDTHNLGKTTLGRLIDFGFLAGRDAKFFLFKHLDRFGEFVFFLEIELLDGTYVTVRRSVAEASKISFKKHRARHQDFSTLPDLEWDHVDVPFDRAKDLLDSLLDWRVLKPWHYRKGLGYFLRSQEDFRDVFQLRRFANAHADWKPFLAHILGFDADLITRHYDKEDKLKEAEQKATTVRQELGGEIEDAGKIDGLLLLKRQEVQKKQQLLDAFDFRSQDKADTKQLVDQIDERIAVLNQRRYSLTQNRKKVIASLEEDQILFDPEAASELFREAGVLFAGQIKRDFQQLIAFNKAITDERRCYLIEERAEIEAELKTVNAELNALGKRRSDMLAFLSSTDSFAKYKHLSNELVTLRADIEGLERQREFVHRLQQLRSDIRSLTEEKTHLEALIEADVEARNADEDSLFSRVRLFFNEIVEEVIDQKALLSVVVNQQGHLDFRAELLDDTGIATSADRGFSYKKLLCIAFDLAVLRAHLDDAFPRFAFHDGVLESLDDRKKVNLLGVIRRYSTLGLQSIITLIDSDLPPLDDDVPTFDPSEIVLLLHDEGDDGRLFRMRPW</sequence>
<dbReference type="eggNOG" id="COG5293">
    <property type="taxonomic scope" value="Bacteria"/>
</dbReference>
<dbReference type="STRING" id="1150469.RSPPHO_01710"/>
<reference evidence="3 4" key="1">
    <citation type="submission" date="2012-02" db="EMBL/GenBank/DDBJ databases">
        <title>Shotgun genome sequence of Phaeospirillum photometricum DSM 122.</title>
        <authorList>
            <person name="Duquesne K."/>
            <person name="Sturgis J."/>
        </authorList>
    </citation>
    <scope>NUCLEOTIDE SEQUENCE [LARGE SCALE GENOMIC DNA]</scope>
    <source>
        <strain evidence="4">DSM122</strain>
    </source>
</reference>
<evidence type="ECO:0000313" key="3">
    <source>
        <dbReference type="EMBL" id="CCG08336.1"/>
    </source>
</evidence>
<protein>
    <recommendedName>
        <fullName evidence="2">DUF2326 domain-containing protein</fullName>
    </recommendedName>
</protein>
<organism evidence="3 4">
    <name type="scientific">Pararhodospirillum photometricum DSM 122</name>
    <dbReference type="NCBI Taxonomy" id="1150469"/>
    <lineage>
        <taxon>Bacteria</taxon>
        <taxon>Pseudomonadati</taxon>
        <taxon>Pseudomonadota</taxon>
        <taxon>Alphaproteobacteria</taxon>
        <taxon>Rhodospirillales</taxon>
        <taxon>Rhodospirillaceae</taxon>
        <taxon>Pararhodospirillum</taxon>
    </lineage>
</organism>
<dbReference type="Proteomes" id="UP000033220">
    <property type="component" value="Chromosome DSM 122"/>
</dbReference>
<dbReference type="KEGG" id="rpm:RSPPHO_01710"/>
<dbReference type="HOGENOM" id="CLU_456234_0_0_5"/>
<feature type="coiled-coil region" evidence="1">
    <location>
        <begin position="345"/>
        <end position="429"/>
    </location>
</feature>
<keyword evidence="1" id="KW-0175">Coiled coil</keyword>
<dbReference type="OrthoDB" id="7888902at2"/>
<dbReference type="EMBL" id="HE663493">
    <property type="protein sequence ID" value="CCG08336.1"/>
    <property type="molecule type" value="Genomic_DNA"/>
</dbReference>